<dbReference type="Pfam" id="PF12671">
    <property type="entry name" value="Amidase_6"/>
    <property type="match status" value="1"/>
</dbReference>
<accession>A0A3E3E324</accession>
<organism evidence="2 3">
    <name type="scientific">Thomasclavelia ramosa</name>
    <dbReference type="NCBI Taxonomy" id="1547"/>
    <lineage>
        <taxon>Bacteria</taxon>
        <taxon>Bacillati</taxon>
        <taxon>Bacillota</taxon>
        <taxon>Erysipelotrichia</taxon>
        <taxon>Erysipelotrichales</taxon>
        <taxon>Coprobacillaceae</taxon>
        <taxon>Thomasclavelia</taxon>
    </lineage>
</organism>
<evidence type="ECO:0000259" key="1">
    <source>
        <dbReference type="PROSITE" id="PS50911"/>
    </source>
</evidence>
<protein>
    <submittedName>
        <fullName evidence="2">CHAP domain-containing protein</fullName>
    </submittedName>
</protein>
<dbReference type="AlphaFoldDB" id="A0A3E3E324"/>
<reference evidence="2 3" key="1">
    <citation type="submission" date="2018-08" db="EMBL/GenBank/DDBJ databases">
        <title>A genome reference for cultivated species of the human gut microbiota.</title>
        <authorList>
            <person name="Zou Y."/>
            <person name="Xue W."/>
            <person name="Luo G."/>
        </authorList>
    </citation>
    <scope>NUCLEOTIDE SEQUENCE [LARGE SCALE GENOMIC DNA]</scope>
    <source>
        <strain evidence="2 3">OM06-4</strain>
    </source>
</reference>
<dbReference type="EMBL" id="QUSL01000087">
    <property type="protein sequence ID" value="RGD75992.1"/>
    <property type="molecule type" value="Genomic_DNA"/>
</dbReference>
<dbReference type="InterPro" id="IPR024301">
    <property type="entry name" value="Amidase_6"/>
</dbReference>
<dbReference type="PROSITE" id="PS50911">
    <property type="entry name" value="CHAP"/>
    <property type="match status" value="1"/>
</dbReference>
<dbReference type="PANTHER" id="PTHR40032">
    <property type="entry name" value="EXPORTED PROTEIN-RELATED"/>
    <property type="match status" value="1"/>
</dbReference>
<evidence type="ECO:0000313" key="2">
    <source>
        <dbReference type="EMBL" id="RGD75992.1"/>
    </source>
</evidence>
<dbReference type="InterPro" id="IPR007921">
    <property type="entry name" value="CHAP_dom"/>
</dbReference>
<dbReference type="PANTHER" id="PTHR40032:SF1">
    <property type="entry name" value="EXPORTED PROTEIN"/>
    <property type="match status" value="1"/>
</dbReference>
<proteinExistence type="predicted"/>
<dbReference type="Proteomes" id="UP000261032">
    <property type="component" value="Unassembled WGS sequence"/>
</dbReference>
<name>A0A3E3E324_9FIRM</name>
<sequence length="346" mass="38910">MKKSRKFIVSLIIAVFLVGIFPTNISTVTAMEKEISLDADCNIYSESPYNLLENIVDLKSGGVLNVNGTSNPLFWEFDNMSTAFDIIISKFDDELNEISSVGNLDTLSLNNWKEYFNVFKEMYFDNIASGDIEDINILNQFFTVCENHEINSQARILCNQENVDIFELINYLPYTSPIIDTINQLPMTRAASFNFNKSTAVSYAKKYAVNPNPSYTTYSTDCTNFASQILRSGGAPTNTTWKPYTASWSAAHNFETYWYSRSNSQYASGNFNTFSGNLQAGDFIIADWEKDGRYNHVAFVVASGSKTSSGYYDVTIAQHTSNYCAKVSSSVNGWENTSGTYVRIRF</sequence>
<gene>
    <name evidence="2" type="ORF">DXB93_19260</name>
</gene>
<feature type="domain" description="Peptidase C51" evidence="1">
    <location>
        <begin position="197"/>
        <end position="343"/>
    </location>
</feature>
<comment type="caution">
    <text evidence="2">The sequence shown here is derived from an EMBL/GenBank/DDBJ whole genome shotgun (WGS) entry which is preliminary data.</text>
</comment>
<dbReference type="RefSeq" id="WP_008792853.1">
    <property type="nucleotide sequence ID" value="NZ_AP031443.1"/>
</dbReference>
<evidence type="ECO:0000313" key="3">
    <source>
        <dbReference type="Proteomes" id="UP000261032"/>
    </source>
</evidence>